<protein>
    <submittedName>
        <fullName evidence="1">Uncharacterized protein</fullName>
    </submittedName>
</protein>
<dbReference type="OrthoDB" id="6505153at2"/>
<dbReference type="RefSeq" id="WP_054875939.1">
    <property type="nucleotide sequence ID" value="NZ_LKET01000039.1"/>
</dbReference>
<organism evidence="1 2">
    <name type="scientific">Oxobacter pfennigii</name>
    <dbReference type="NCBI Taxonomy" id="36849"/>
    <lineage>
        <taxon>Bacteria</taxon>
        <taxon>Bacillati</taxon>
        <taxon>Bacillota</taxon>
        <taxon>Clostridia</taxon>
        <taxon>Eubacteriales</taxon>
        <taxon>Clostridiaceae</taxon>
        <taxon>Oxobacter</taxon>
    </lineage>
</organism>
<dbReference type="Proteomes" id="UP000050326">
    <property type="component" value="Unassembled WGS sequence"/>
</dbReference>
<dbReference type="EMBL" id="LKET01000039">
    <property type="protein sequence ID" value="KPU43503.1"/>
    <property type="molecule type" value="Genomic_DNA"/>
</dbReference>
<evidence type="ECO:0000313" key="1">
    <source>
        <dbReference type="EMBL" id="KPU43503.1"/>
    </source>
</evidence>
<accession>A0A0P8W4J8</accession>
<reference evidence="1 2" key="1">
    <citation type="submission" date="2015-09" db="EMBL/GenBank/DDBJ databases">
        <title>Genome sequence of Oxobacter pfennigii DSM 3222.</title>
        <authorList>
            <person name="Poehlein A."/>
            <person name="Bengelsdorf F.R."/>
            <person name="Schiel-Bengelsdorf B."/>
            <person name="Duerre P."/>
            <person name="Daniel R."/>
        </authorList>
    </citation>
    <scope>NUCLEOTIDE SEQUENCE [LARGE SCALE GENOMIC DNA]</scope>
    <source>
        <strain evidence="1 2">DSM 3222</strain>
    </source>
</reference>
<proteinExistence type="predicted"/>
<keyword evidence="2" id="KW-1185">Reference proteome</keyword>
<comment type="caution">
    <text evidence="1">The sequence shown here is derived from an EMBL/GenBank/DDBJ whole genome shotgun (WGS) entry which is preliminary data.</text>
</comment>
<dbReference type="AlphaFoldDB" id="A0A0P8W4J8"/>
<sequence length="99" mass="10629">MTSVGNWVLADFTACNLPEKVATGFGEAMSKLVGARYTPLLYAASQIVNGTNHMIICEAVPMTVTPEPRLVAVYIHEALLAYGGDFRLLSVKPIEVGAF</sequence>
<dbReference type="STRING" id="36849.OXPF_29440"/>
<gene>
    <name evidence="1" type="ORF">OXPF_29440</name>
</gene>
<evidence type="ECO:0000313" key="2">
    <source>
        <dbReference type="Proteomes" id="UP000050326"/>
    </source>
</evidence>
<name>A0A0P8W4J8_9CLOT</name>